<dbReference type="GO" id="GO:0003682">
    <property type="term" value="F:chromatin binding"/>
    <property type="evidence" value="ECO:0000318"/>
    <property type="project" value="GO_Central"/>
</dbReference>
<evidence type="ECO:0000256" key="3">
    <source>
        <dbReference type="ARBA" id="ARBA00022801"/>
    </source>
</evidence>
<feature type="region of interest" description="Disordered" evidence="7">
    <location>
        <begin position="2031"/>
        <end position="2051"/>
    </location>
</feature>
<feature type="compositionally biased region" description="Basic and acidic residues" evidence="7">
    <location>
        <begin position="3656"/>
        <end position="3672"/>
    </location>
</feature>
<gene>
    <name evidence="11" type="primary">LOC100383943</name>
</gene>
<proteinExistence type="evidence at protein level"/>
<dbReference type="SUPFAM" id="SSF52540">
    <property type="entry name" value="P-loop containing nucleoside triphosphate hydrolases"/>
    <property type="match status" value="2"/>
</dbReference>
<dbReference type="Gene3D" id="3.40.50.10810">
    <property type="entry name" value="Tandem AAA-ATPase domain"/>
    <property type="match status" value="1"/>
</dbReference>
<keyword evidence="4" id="KW-0347">Helicase</keyword>
<sequence>MASSQHVEMEAAKLLHKLIQESKDEPAKLATKLYVICQHMKLSGKEQSLPYQVISRAMETVVNQHGIDMDALRSSRIPFAGGPQAGDSSGVMSKDKEVIGNQSPMVGSDASQSSGQAGLWQLPSGSTDMIRHGASISGRVPTGPNRGDFSAADIHQGSMSQKSGRSSGIESPASLQMEDTRSMNSHDSLKSDEKTSKKTSSKRKRMDSKGAGDLRSEDNSKSDVISTGQNTRKGKQVGKAGRQGQPSMGIEHEQQPHKLQGGTGQVPPIHGGAPFLRTRSEGPSGRTMDKTKPSNPFSMGQIPNFPEGLASTGAPIELQKSIQGGASLFNPGFGWNQNPQVQTLKNSQGSIHNLVRSGVTVEGKVNVGAQGAFNSASAPQMEFPTVPPYNPSSFGASSQFLDKGKELVSSIISTEPHSSKVASQPGISHGSPMQERQGMIRVPQRGEASFQERRPSSLPSRSTGPSPMSHISSNTPFKEQQLKQLRAQCLVFLAFRNNLQPRKVHLEIALGRGPPAESDSAGQRGSEGRVSDALGKENGSSRENSGVFCRQTDISRLPATSAGSIAEDDSLSKDPENATKKIKLAEQEKSLMEVENVQQASVMQGTSSEMRSQETASQNPYRPQQSYYQGDTRRIASDIHRTDAEILNQNLSWGGQGSTALGGTRQLLNQETKESLAPSKSHHMPVDGYNSNIQGIDRTPEIAGAGNDVENCSHVADIVPEQAADEGDEDLSEHEDLLSSPKHTMTEKWILDYQKRIYNEKQKRTLEQHKVHSRMSATYEELKESVNSSEDLSAKTKSVIELKKLQLLPLQRRVRSEFLLDFFKPNTSDLERIKSLKKHRHGRRVKQLEKIEQKMKEERQKRIRERQKEFFADIEAYREKLEDNFKVKRERLKGFNRYIKEFHKRKERIHREKLDRIQREKINLLKNNDVEGYLRMVKDAKSDRVKQLLRETEKYLQKLGNKLQSAKSTDGRSSFVTDKSDTANDIEDESYQPQHYLESNEKYYQLAHSVKETVNDQPSYLQGGKLREYQMNGLRWLVSLYNNNLNGILADEMGLGKTVQVISLICYLMETKNDRGPFLVVVPSSVLPGWESELSFWAPSINKIAYAGPPEERRRMFKEMIVHQKFNVLLTTYEYLMNKHDRPKLSKIQWHYIIIDEGHRIKNASCKLNADLKLYRSSHRILLTGTPLQNNLEELWALLNFLLPNIFNSSEDFSQWFNKPFESNGDNSPDEALLSEEENLLIINRLHQVLRPFVLRRLKHKVENELPEKIERLVRCEASAYQKLLMTRVEENLGGIGAVKVRSVHNSVMELRNICNHPYLSQLHVEEIEGYLPKHYLPSILRLCGKLEMLDRLLPKLKATGHRVLLFSTMTRLLDVMEDYLVWKKYKYLRLDGHTSGHERGALIDKFNDPNSQAFIFLLSIRAGGVGVNLQAADTVIIFDTDWNPQVDLQAQARAHRIGQKKEVLVLRLETVRTVEEQVRASAEHKLGVANQSITAGFFDNNTSAEDRREYLESLLRESKKEEAAPVLDDDALNDILARSEAEIDIFESIDKQRREEEMAAWQKVVQDGSTSGLDPGVLPSRLVTDDDLKPFCHAMKLYEPSNVKTVNVNVRKKGELGGLDTQHYGRGKRAREVRSYEDQWTEEEFEKLCQADSPESSQPGGMSKDLDILNKGIKTEILVESSKEPEQTKMEASPTVGDSPPAKRRRGRPKRSDVFVSPTAGLTDAVKQDTGTTQDGSSATPASTIHSDAPATAINSAVSDVNIHSIPPADTKKQEFSTDTKVSSSVSVLEGSVPNEIGTPLQSVHNVAVSAPPHQSARGRKCQAGETPRRRGRKPKSLSSSGVDDVSLNPTFSTVSGVADTSYVPSYSQVSSQGTAVALAGIQKDFVTVKLDTLLPDSGKGAPPVNEGDKGATVTTPVAKDICAGTVTTSDNTVTLTPNTLKENIGLVQVASAPSMLVASEELMKIAHVAVADKPVEKQTASRRRRKKTSSSEDTGVSTRQRSAMKRSYYNTSVAVDDIGSAVIPNEKSGITKERDVSSIQSTSNELPNINSPLYEKSGYDSQPSTPIAVPINEDTLPSGFDTCTNSMITLATSANSAEDDKPVDLHLNAPVSVDSQNQEQHMTGKDHLAVCSRIFATQLQTDTANPAIDHKPGTAQFEPSASLPQNSGKDATALPSEVDSAAPNRASSRRRKGSTREPRTRSNSASAASERRARLTGLKQAEDIKKLEMSATPTTTVCISSVEQQGAASLSAKITNASVSEGQKNPGNYMPSAISIPVGSHVLGLGATSIEETTATMITQAPAVSKSERRKLPGGSQQGIQFESSASKTKMVSAVEPAPANVECMQGTEVNSSEQTIVSATEPAPANDEHMQEQPTNIVSSVESEPSNDEEHTKHEVFLATTGDNMLASSAGTEILRDTVEHAACQPEAVCTDGTARQSELSQLDRKAFHDASYKYTHGSTKDDGILPSEGTSVDVTGSKQDDVNIVGTQTDDVSRGSSHFPVILQSTESDRPPGQVKNLESRMEQVKTEEALVNSSGGNQTHSLGDEPSHNTSLARNSPSEHSNERCSDQVIGENFKSKENIVEVHSGINTDGPDEALNALHTQSKEASMTDIGVPTDGDRCEGKGTSVEVCADMNTDGPVATQDASSTKSDKESCMMECGVSTDGCPTVCKTHNDLQGHVSCEETFVRTGGDDTTHITNANYGSNNESEATIASPVETTQKLMEGSTVIVSENSDLNKQCHTLHTRNDPPANTLLIVESNKVTCDAEIVCASRLESSGIEAETVGIQESALTDFEGTKGTGDLGDRTNSQLHDDVHGTSCSTIALVSEKEPSEDLTTGSHSEASNLLAAVEQTQETTVENQEIIDAVVFMDACKAEPVGDFTIAKGAEQTVEMVHYVDKQSAVLDYVETQTKRTSVCGSTLNESPQAAGLEEDCSVLKHGDPTSSELLTVAPNPIGETSVIQVEPEARNSDGYCTTEAGSALSETVMGLEPNKETAVPMQENIGEANDNFNNCEAHNNSEIHAFEVSMETQSSEVKEVSSIQSGAANLSTQTTALPDVTGQTSMASTGELVSTNEHIHMQGTEINSEQQTKMVSPAESAPANDEHVQDIVILSSEQQTKMVLAAEIDALCVQETAIIDLGGARGTVDLNDIRTQVPALPGRDVLDVEAHILEQKKTSSPGDEIKGSEQAKIESIAEIETVGVKENVIADHKETGNNSGVSIHAPLLVESGQKASPGVELRGIEVDAHVLEQAKMVSALEPDSTPEVCADKLEPSGADDVGMIVVQEAASVDDHNRAQGGEAHCSEQIKMASIAQAVSSMALVGYSSSEDSMVDAAARVTDADFVDSKAAGVYRQETMPTQTTSTLPENMDSPATAATMVESKFAASSEHVAGPEPIDETSVMQVELATSTGDGCAADGHNLVSSETVVEVKLAQEIVVPSPGGSIEANNTSTISEVYKDTQSRASGEACNDGQSHGDENMKLGEAYTELQLAPSSGEEAMTCMCSELPSQEVEAPSSDPLENNEETKNEAAAQGSVNEDSAPRAENAKIDEADTEQELLPSGEATVDESSELLSQDEKVARKDAKMEESAAAAAAQRQLTTEVAHASENAKLGEDGTELQLPPPSMVDISREQLSQEVEVASSGPSGTDETAEMKRLNTEHSPGDETSKLVGTDLGLQLSPSGDAMVDISNKPPSCQDVKEAPSSDILGNDENSDTEKTPAALHGRLNTELAPSGRNTEFSEADTGKQETPVSAEAMVESSSEPRSHEAKEAPTPDLSGDDEKAKSARAAVVAELFGDATEGGSDQPLPSPREQGKEAEADGGF</sequence>
<feature type="compositionally biased region" description="Polar residues" evidence="7">
    <location>
        <begin position="2489"/>
        <end position="2500"/>
    </location>
</feature>
<dbReference type="GO" id="GO:0140750">
    <property type="term" value="F:nucleosome array spacer activity"/>
    <property type="evidence" value="ECO:0000318"/>
    <property type="project" value="GO_Central"/>
</dbReference>
<feature type="compositionally biased region" description="Polar residues" evidence="7">
    <location>
        <begin position="457"/>
        <end position="475"/>
    </location>
</feature>
<feature type="compositionally biased region" description="Polar residues" evidence="7">
    <location>
        <begin position="2553"/>
        <end position="2564"/>
    </location>
</feature>
<feature type="region of interest" description="Disordered" evidence="7">
    <location>
        <begin position="1977"/>
        <end position="2006"/>
    </location>
</feature>
<dbReference type="CDD" id="cd17996">
    <property type="entry name" value="DEXHc_SMARCA2_SMARCA4"/>
    <property type="match status" value="1"/>
</dbReference>
<dbReference type="InterPro" id="IPR014012">
    <property type="entry name" value="HSA_dom"/>
</dbReference>
<reference evidence="11" key="2">
    <citation type="submission" date="2019-07" db="EMBL/GenBank/DDBJ databases">
        <authorList>
            <person name="Seetharam A."/>
            <person name="Woodhouse M."/>
            <person name="Cannon E."/>
        </authorList>
    </citation>
    <scope>NUCLEOTIDE SEQUENCE [LARGE SCALE GENOMIC DNA]</scope>
    <source>
        <strain evidence="11">cv. B73</strain>
    </source>
</reference>
<dbReference type="CDD" id="cd18793">
    <property type="entry name" value="SF2_C_SNF"/>
    <property type="match status" value="1"/>
</dbReference>
<protein>
    <recommendedName>
        <fullName evidence="14">Chromatin structure-remodeling complex protein SYD</fullName>
    </recommendedName>
</protein>
<dbReference type="GO" id="GO:0004386">
    <property type="term" value="F:helicase activity"/>
    <property type="evidence" value="ECO:0007669"/>
    <property type="project" value="UniProtKB-KW"/>
</dbReference>
<feature type="compositionally biased region" description="Polar residues" evidence="7">
    <location>
        <begin position="2536"/>
        <end position="2546"/>
    </location>
</feature>
<evidence type="ECO:0000313" key="12">
    <source>
        <dbReference type="Proteomes" id="UP000007305"/>
    </source>
</evidence>
<dbReference type="InterPro" id="IPR000330">
    <property type="entry name" value="SNF2_N"/>
</dbReference>
<dbReference type="GO" id="GO:0003677">
    <property type="term" value="F:DNA binding"/>
    <property type="evidence" value="ECO:0000318"/>
    <property type="project" value="GO_Central"/>
</dbReference>
<dbReference type="OrthoDB" id="5857104at2759"/>
<dbReference type="InterPro" id="IPR027417">
    <property type="entry name" value="P-loop_NTPase"/>
</dbReference>
<feature type="compositionally biased region" description="Basic and acidic residues" evidence="7">
    <location>
        <begin position="3544"/>
        <end position="3555"/>
    </location>
</feature>
<evidence type="ECO:0000256" key="2">
    <source>
        <dbReference type="ARBA" id="ARBA00022741"/>
    </source>
</evidence>
<feature type="region of interest" description="Disordered" evidence="7">
    <location>
        <begin position="1646"/>
        <end position="1667"/>
    </location>
</feature>
<feature type="region of interest" description="Disordered" evidence="7">
    <location>
        <begin position="1811"/>
        <end position="1847"/>
    </location>
</feature>
<feature type="compositionally biased region" description="Basic residues" evidence="7">
    <location>
        <begin position="197"/>
        <end position="206"/>
    </location>
</feature>
<dbReference type="SMART" id="SM00490">
    <property type="entry name" value="HELICc"/>
    <property type="match status" value="1"/>
</dbReference>
<dbReference type="InterPro" id="IPR014001">
    <property type="entry name" value="Helicase_ATP-bd"/>
</dbReference>
<feature type="region of interest" description="Disordered" evidence="7">
    <location>
        <begin position="2304"/>
        <end position="2327"/>
    </location>
</feature>
<feature type="region of interest" description="Disordered" evidence="7">
    <location>
        <begin position="414"/>
        <end position="475"/>
    </location>
</feature>
<keyword evidence="3" id="KW-0378">Hydrolase</keyword>
<dbReference type="Pfam" id="PF14619">
    <property type="entry name" value="SnAC"/>
    <property type="match status" value="1"/>
</dbReference>
<evidence type="ECO:0000256" key="7">
    <source>
        <dbReference type="SAM" id="MobiDB-lite"/>
    </source>
</evidence>
<dbReference type="FunFam" id="3.40.50.10810:FF:000016">
    <property type="entry name" value="Chromatin structure-remodeling complex protein SYD"/>
    <property type="match status" value="1"/>
</dbReference>
<feature type="compositionally biased region" description="Low complexity" evidence="7">
    <location>
        <begin position="1838"/>
        <end position="1847"/>
    </location>
</feature>
<dbReference type="SMART" id="SM01314">
    <property type="entry name" value="SnAC"/>
    <property type="match status" value="1"/>
</dbReference>
<feature type="region of interest" description="Disordered" evidence="7">
    <location>
        <begin position="1682"/>
        <end position="1748"/>
    </location>
</feature>
<feature type="compositionally biased region" description="Low complexity" evidence="7">
    <location>
        <begin position="107"/>
        <end position="118"/>
    </location>
</feature>
<evidence type="ECO:0000256" key="4">
    <source>
        <dbReference type="ARBA" id="ARBA00022806"/>
    </source>
</evidence>
<feature type="domain" description="HSA" evidence="10">
    <location>
        <begin position="855"/>
        <end position="927"/>
    </location>
</feature>
<evidence type="ECO:0000256" key="5">
    <source>
        <dbReference type="ARBA" id="ARBA00022840"/>
    </source>
</evidence>
<organism evidence="11 12">
    <name type="scientific">Zea mays</name>
    <name type="common">Maize</name>
    <dbReference type="NCBI Taxonomy" id="4577"/>
    <lineage>
        <taxon>Eukaryota</taxon>
        <taxon>Viridiplantae</taxon>
        <taxon>Streptophyta</taxon>
        <taxon>Embryophyta</taxon>
        <taxon>Tracheophyta</taxon>
        <taxon>Spermatophyta</taxon>
        <taxon>Magnoliopsida</taxon>
        <taxon>Liliopsida</taxon>
        <taxon>Poales</taxon>
        <taxon>Poaceae</taxon>
        <taxon>PACMAD clade</taxon>
        <taxon>Panicoideae</taxon>
        <taxon>Andropogonodae</taxon>
        <taxon>Andropogoneae</taxon>
        <taxon>Tripsacinae</taxon>
        <taxon>Zea</taxon>
    </lineage>
</organism>
<reference evidence="12" key="1">
    <citation type="journal article" date="2009" name="Science">
        <title>The B73 maize genome: complexity, diversity, and dynamics.</title>
        <authorList>
            <person name="Schnable P.S."/>
            <person name="Ware D."/>
            <person name="Fulton R.S."/>
            <person name="Stein J.C."/>
            <person name="Wei F."/>
            <person name="Pasternak S."/>
            <person name="Liang C."/>
            <person name="Zhang J."/>
            <person name="Fulton L."/>
            <person name="Graves T.A."/>
            <person name="Minx P."/>
            <person name="Reily A.D."/>
            <person name="Courtney L."/>
            <person name="Kruchowski S.S."/>
            <person name="Tomlinson C."/>
            <person name="Strong C."/>
            <person name="Delehaunty K."/>
            <person name="Fronick C."/>
            <person name="Courtney B."/>
            <person name="Rock S.M."/>
            <person name="Belter E."/>
            <person name="Du F."/>
            <person name="Kim K."/>
            <person name="Abbott R.M."/>
            <person name="Cotton M."/>
            <person name="Levy A."/>
            <person name="Marchetto P."/>
            <person name="Ochoa K."/>
            <person name="Jackson S.M."/>
            <person name="Gillam B."/>
            <person name="Chen W."/>
            <person name="Yan L."/>
            <person name="Higginbotham J."/>
            <person name="Cardenas M."/>
            <person name="Waligorski J."/>
            <person name="Applebaum E."/>
            <person name="Phelps L."/>
            <person name="Falcone J."/>
            <person name="Kanchi K."/>
            <person name="Thane T."/>
            <person name="Scimone A."/>
            <person name="Thane N."/>
            <person name="Henke J."/>
            <person name="Wang T."/>
            <person name="Ruppert J."/>
            <person name="Shah N."/>
            <person name="Rotter K."/>
            <person name="Hodges J."/>
            <person name="Ingenthron E."/>
            <person name="Cordes M."/>
            <person name="Kohlberg S."/>
            <person name="Sgro J."/>
            <person name="Delgado B."/>
            <person name="Mead K."/>
            <person name="Chinwalla A."/>
            <person name="Leonard S."/>
            <person name="Crouse K."/>
            <person name="Collura K."/>
            <person name="Kudrna D."/>
            <person name="Currie J."/>
            <person name="He R."/>
            <person name="Angelova A."/>
            <person name="Rajasekar S."/>
            <person name="Mueller T."/>
            <person name="Lomeli R."/>
            <person name="Scara G."/>
            <person name="Ko A."/>
            <person name="Delaney K."/>
            <person name="Wissotski M."/>
            <person name="Lopez G."/>
            <person name="Campos D."/>
            <person name="Braidotti M."/>
            <person name="Ashley E."/>
            <person name="Golser W."/>
            <person name="Kim H."/>
            <person name="Lee S."/>
            <person name="Lin J."/>
            <person name="Dujmic Z."/>
            <person name="Kim W."/>
            <person name="Talag J."/>
            <person name="Zuccolo A."/>
            <person name="Fan C."/>
            <person name="Sebastian A."/>
            <person name="Kramer M."/>
            <person name="Spiegel L."/>
            <person name="Nascimento L."/>
            <person name="Zutavern T."/>
            <person name="Miller B."/>
            <person name="Ambroise C."/>
            <person name="Muller S."/>
            <person name="Spooner W."/>
            <person name="Narechania A."/>
            <person name="Ren L."/>
            <person name="Wei S."/>
            <person name="Kumari S."/>
            <person name="Faga B."/>
            <person name="Levy M.J."/>
            <person name="McMahan L."/>
            <person name="Van Buren P."/>
            <person name="Vaughn M.W."/>
            <person name="Ying K."/>
            <person name="Yeh C.-T."/>
            <person name="Emrich S.J."/>
            <person name="Jia Y."/>
            <person name="Kalyanaraman A."/>
            <person name="Hsia A.-P."/>
            <person name="Barbazuk W.B."/>
            <person name="Baucom R.S."/>
            <person name="Brutnell T.P."/>
            <person name="Carpita N.C."/>
            <person name="Chaparro C."/>
            <person name="Chia J.-M."/>
            <person name="Deragon J.-M."/>
            <person name="Estill J.C."/>
            <person name="Fu Y."/>
            <person name="Jeddeloh J.A."/>
            <person name="Han Y."/>
            <person name="Lee H."/>
            <person name="Li P."/>
            <person name="Lisch D.R."/>
            <person name="Liu S."/>
            <person name="Liu Z."/>
            <person name="Nagel D.H."/>
            <person name="McCann M.C."/>
            <person name="SanMiguel P."/>
            <person name="Myers A.M."/>
            <person name="Nettleton D."/>
            <person name="Nguyen J."/>
            <person name="Penning B.W."/>
            <person name="Ponnala L."/>
            <person name="Schneider K.L."/>
            <person name="Schwartz D.C."/>
            <person name="Sharma A."/>
            <person name="Soderlund C."/>
            <person name="Springer N.M."/>
            <person name="Sun Q."/>
            <person name="Wang H."/>
            <person name="Waterman M."/>
            <person name="Westerman R."/>
            <person name="Wolfgruber T.K."/>
            <person name="Yang L."/>
            <person name="Yu Y."/>
            <person name="Zhang L."/>
            <person name="Zhou S."/>
            <person name="Zhu Q."/>
            <person name="Bennetzen J.L."/>
            <person name="Dawe R.K."/>
            <person name="Jiang J."/>
            <person name="Jiang N."/>
            <person name="Presting G.G."/>
            <person name="Wessler S.R."/>
            <person name="Aluru S."/>
            <person name="Martienssen R.A."/>
            <person name="Clifton S.W."/>
            <person name="McCombie W.R."/>
            <person name="Wing R.A."/>
            <person name="Wilson R.K."/>
        </authorList>
    </citation>
    <scope>NUCLEOTIDE SEQUENCE [LARGE SCALE GENOMIC DNA]</scope>
    <source>
        <strain evidence="12">cv. B73</strain>
    </source>
</reference>
<dbReference type="InterPro" id="IPR001650">
    <property type="entry name" value="Helicase_C-like"/>
</dbReference>
<feature type="region of interest" description="Disordered" evidence="7">
    <location>
        <begin position="3463"/>
        <end position="3483"/>
    </location>
</feature>
<feature type="compositionally biased region" description="Basic and acidic residues" evidence="7">
    <location>
        <begin position="3817"/>
        <end position="3828"/>
    </location>
</feature>
<name>A0A804PX73_MAIZE</name>
<dbReference type="Gramene" id="Zm00001eb280740_T001">
    <property type="protein sequence ID" value="Zm00001eb280740_P001"/>
    <property type="gene ID" value="Zm00001eb280740"/>
</dbReference>
<dbReference type="Pfam" id="PF00271">
    <property type="entry name" value="Helicase_C"/>
    <property type="match status" value="1"/>
</dbReference>
<feature type="compositionally biased region" description="Basic and acidic residues" evidence="7">
    <location>
        <begin position="3579"/>
        <end position="3592"/>
    </location>
</feature>
<feature type="region of interest" description="Disordered" evidence="7">
    <location>
        <begin position="2146"/>
        <end position="2221"/>
    </location>
</feature>
<dbReference type="GO" id="GO:0042393">
    <property type="term" value="F:histone binding"/>
    <property type="evidence" value="ECO:0007669"/>
    <property type="project" value="InterPro"/>
</dbReference>
<feature type="compositionally biased region" description="Polar residues" evidence="7">
    <location>
        <begin position="222"/>
        <end position="231"/>
    </location>
</feature>
<evidence type="ECO:0000313" key="11">
    <source>
        <dbReference type="EnsemblPlants" id="Zm00001eb280740_P001"/>
    </source>
</evidence>
<dbReference type="GO" id="GO:0045944">
    <property type="term" value="P:positive regulation of transcription by RNA polymerase II"/>
    <property type="evidence" value="ECO:0000318"/>
    <property type="project" value="GO_Central"/>
</dbReference>
<dbReference type="Gene3D" id="3.40.50.300">
    <property type="entry name" value="P-loop containing nucleotide triphosphate hydrolases"/>
    <property type="match status" value="1"/>
</dbReference>
<keyword evidence="12" id="KW-1185">Reference proteome</keyword>
<dbReference type="GO" id="GO:0016787">
    <property type="term" value="F:hydrolase activity"/>
    <property type="evidence" value="ECO:0007669"/>
    <property type="project" value="UniProtKB-KW"/>
</dbReference>
<keyword evidence="6" id="KW-0539">Nucleus</keyword>
<dbReference type="PANTHER" id="PTHR10799">
    <property type="entry name" value="SNF2/RAD54 HELICASE FAMILY"/>
    <property type="match status" value="1"/>
</dbReference>
<dbReference type="Pfam" id="PF00176">
    <property type="entry name" value="SNF2-rel_dom"/>
    <property type="match status" value="1"/>
</dbReference>
<feature type="compositionally biased region" description="Polar residues" evidence="7">
    <location>
        <begin position="1994"/>
        <end position="2003"/>
    </location>
</feature>
<feature type="domain" description="Helicase ATP-binding" evidence="8">
    <location>
        <begin position="1038"/>
        <end position="1205"/>
    </location>
</feature>
<feature type="domain" description="Helicase C-terminal" evidence="9">
    <location>
        <begin position="1349"/>
        <end position="1495"/>
    </location>
</feature>
<dbReference type="PROSITE" id="PS51192">
    <property type="entry name" value="HELICASE_ATP_BIND_1"/>
    <property type="match status" value="1"/>
</dbReference>
<dbReference type="SMART" id="SM00487">
    <property type="entry name" value="DEXDc"/>
    <property type="match status" value="1"/>
</dbReference>
<dbReference type="GO" id="GO:0005524">
    <property type="term" value="F:ATP binding"/>
    <property type="evidence" value="ECO:0007669"/>
    <property type="project" value="UniProtKB-KW"/>
</dbReference>
<feature type="compositionally biased region" description="Basic and acidic residues" evidence="7">
    <location>
        <begin position="187"/>
        <end position="196"/>
    </location>
</feature>
<feature type="compositionally biased region" description="Polar residues" evidence="7">
    <location>
        <begin position="596"/>
        <end position="626"/>
    </location>
</feature>
<evidence type="ECO:0000259" key="10">
    <source>
        <dbReference type="PROSITE" id="PS51204"/>
    </source>
</evidence>
<feature type="compositionally biased region" description="Polar residues" evidence="7">
    <location>
        <begin position="2159"/>
        <end position="2171"/>
    </location>
</feature>
<feature type="compositionally biased region" description="Low complexity" evidence="7">
    <location>
        <begin position="3756"/>
        <end position="3765"/>
    </location>
</feature>
<keyword evidence="2" id="KW-0547">Nucleotide-binding</keyword>
<evidence type="ECO:0008006" key="14">
    <source>
        <dbReference type="Google" id="ProtNLM"/>
    </source>
</evidence>
<feature type="compositionally biased region" description="Polar residues" evidence="7">
    <location>
        <begin position="2039"/>
        <end position="2051"/>
    </location>
</feature>
<evidence type="ECO:0000259" key="8">
    <source>
        <dbReference type="PROSITE" id="PS51192"/>
    </source>
</evidence>
<evidence type="ECO:0000259" key="9">
    <source>
        <dbReference type="PROSITE" id="PS51194"/>
    </source>
</evidence>
<dbReference type="InterPro" id="IPR029295">
    <property type="entry name" value="SnAC"/>
</dbReference>
<accession>A0A804PX73</accession>
<keyword evidence="5" id="KW-0067">ATP-binding</keyword>
<feature type="compositionally biased region" description="Basic and acidic residues" evidence="7">
    <location>
        <begin position="3766"/>
        <end position="3777"/>
    </location>
</feature>
<dbReference type="InterPro" id="IPR049730">
    <property type="entry name" value="SNF2/RAD54-like_C"/>
</dbReference>
<feature type="region of interest" description="Disordered" evidence="7">
    <location>
        <begin position="594"/>
        <end position="626"/>
    </location>
</feature>
<dbReference type="GO" id="GO:0031507">
    <property type="term" value="P:heterochromatin formation"/>
    <property type="evidence" value="ECO:0000318"/>
    <property type="project" value="GO_Central"/>
</dbReference>
<dbReference type="GO" id="GO:0005634">
    <property type="term" value="C:nucleus"/>
    <property type="evidence" value="ECO:0000318"/>
    <property type="project" value="GO_Central"/>
</dbReference>
<dbReference type="PROSITE" id="PS51204">
    <property type="entry name" value="HSA"/>
    <property type="match status" value="1"/>
</dbReference>
<dbReference type="GeneID" id="100383943"/>
<feature type="region of interest" description="Disordered" evidence="7">
    <location>
        <begin position="3512"/>
        <end position="3828"/>
    </location>
</feature>
<feature type="region of interest" description="Disordered" evidence="7">
    <location>
        <begin position="511"/>
        <end position="553"/>
    </location>
</feature>
<dbReference type="RefSeq" id="XP_008648152.1">
    <property type="nucleotide sequence ID" value="XM_008649930.4"/>
</dbReference>
<feature type="compositionally biased region" description="Polar residues" evidence="7">
    <location>
        <begin position="414"/>
        <end position="426"/>
    </location>
</feature>
<dbReference type="FunFam" id="3.40.50.300:FF:000871">
    <property type="entry name" value="Chromatin structure-remodeling complex protein SYD"/>
    <property type="match status" value="1"/>
</dbReference>
<dbReference type="EnsemblPlants" id="Zm00001eb280740_T001">
    <property type="protein sequence ID" value="Zm00001eb280740_P001"/>
    <property type="gene ID" value="Zm00001eb280740"/>
</dbReference>
<feature type="compositionally biased region" description="Polar residues" evidence="7">
    <location>
        <begin position="157"/>
        <end position="169"/>
    </location>
</feature>
<dbReference type="PROSITE" id="PS51194">
    <property type="entry name" value="HELICASE_CTER"/>
    <property type="match status" value="1"/>
</dbReference>
<dbReference type="GO" id="GO:0000785">
    <property type="term" value="C:chromatin"/>
    <property type="evidence" value="ECO:0000318"/>
    <property type="project" value="GO_Central"/>
</dbReference>
<evidence type="ECO:0000256" key="6">
    <source>
        <dbReference type="ARBA" id="ARBA00023242"/>
    </source>
</evidence>
<feature type="compositionally biased region" description="Polar residues" evidence="7">
    <location>
        <begin position="1730"/>
        <end position="1747"/>
    </location>
</feature>
<feature type="region of interest" description="Disordered" evidence="7">
    <location>
        <begin position="2461"/>
        <end position="2570"/>
    </location>
</feature>
<dbReference type="Proteomes" id="UP000007305">
    <property type="component" value="Chromosome 6"/>
</dbReference>
<feature type="region of interest" description="Disordered" evidence="7">
    <location>
        <begin position="101"/>
        <end position="296"/>
    </location>
</feature>
<dbReference type="KEGG" id="zma:100383943"/>
<feature type="compositionally biased region" description="Basic and acidic residues" evidence="7">
    <location>
        <begin position="2522"/>
        <end position="2533"/>
    </location>
</feature>
<feature type="compositionally biased region" description="Basic and acidic residues" evidence="7">
    <location>
        <begin position="207"/>
        <end position="221"/>
    </location>
</feature>
<dbReference type="InParanoid" id="A0A804PX73"/>
<evidence type="ECO:0000256" key="1">
    <source>
        <dbReference type="ARBA" id="ARBA00004123"/>
    </source>
</evidence>
<feature type="compositionally biased region" description="Polar residues" evidence="7">
    <location>
        <begin position="2472"/>
        <end position="2481"/>
    </location>
</feature>
<evidence type="ECO:0007829" key="13">
    <source>
        <dbReference type="PeptideAtlas" id="A0A804PX73"/>
    </source>
</evidence>
<dbReference type="InterPro" id="IPR038718">
    <property type="entry name" value="SNF2-like_sf"/>
</dbReference>
<reference evidence="11" key="3">
    <citation type="submission" date="2021-05" db="UniProtKB">
        <authorList>
            <consortium name="EnsemblPlants"/>
        </authorList>
    </citation>
    <scope>IDENTIFICATION</scope>
    <source>
        <strain evidence="11">cv. B73</strain>
    </source>
</reference>
<comment type="subcellular location">
    <subcellularLocation>
        <location evidence="1">Nucleus</location>
    </subcellularLocation>
</comment>
<keyword evidence="13" id="KW-1267">Proteomics identification</keyword>